<feature type="domain" description="Telomere-associated protein Rif1 N-terminal" evidence="8">
    <location>
        <begin position="122"/>
        <end position="498"/>
    </location>
</feature>
<comment type="subcellular location">
    <subcellularLocation>
        <location evidence="2">Chromosome</location>
        <location evidence="2">Telomere</location>
    </subcellularLocation>
    <subcellularLocation>
        <location evidence="1">Nucleus</location>
    </subcellularLocation>
</comment>
<sequence length="988" mass="110266">MAHLATALPALYTFTHTPTHSPHSSSSPSVDTSSPVPNQENEVPSSTIKPKKRVNFSLSPVTVDVSSPKTPTSTKPIHRKSILKSRPSLTNSSPVTSSPAVSFGLESYPSFTAMLEMMCDALEANDNHTKLDVYLNLNNALRGLKAYPDSEFLLNKIAALVTYIRRDIEFPSDCLDGCESRVMIQALKFFSFLASVDQLVHLIDTQTASWILNLSLSAIENRDLRKNMLLCHLSFLASQRLTRLFNNELSNRIFEVLIRVHNRSRSIEGQCYQNLSTLITMTPSVMLQRASEWVPLALRASFSESSAMQGKAILPLRIASRIFLGVKEFSRVVVDAFNQPSPAVKSPDARVDITSTLFDECYDKIDALLKNKHEDHVLSIWETIVVVLIAWGKRRDERLDKWTYLNKWLDIFRKCINSTDVDVRSRAICAWQKLAYAWLTIPIISSDSDTSKRRAGILMTVFKFLQDNRSATIHALTVTFSKMTCLIMRPGVSTSQISAAEFILRQCEFTWNQLVIPVIRDSCLHNPSTFAFGATLLHALLAASNKTTSNRTESELCFGTVSLSDIPKLNAKWTRANTELVLETIAKVFDKASTEQDRELAMQVWSAFLKNIQSITQREVRQSPESMDSIASICNYLQAYVKKSDAHPAIFKLLITSTMETFGMMALSEQSVASDDYGNFISTGSPSSRATFDGSGTGSSLNVHSPLVRLWRFYITSVQVRESNMSDYFSSMSAILESVLTALSSRRKSISFLALSLQANALARDSPIISSASTDFISGSDKKAQCWAVLSKYIMDIFADGDDSSQSLLVDDRDLETELKNDLLLSAHRYANDSDIANLAASMFNKADDGLDFIESFMRYLNEEMMARGTTDRYATLTAIIKQLQSLAIKYDRNDSVGRDLLGQTTRLMGDVMRIVFKEIRGLTWGKKVAIDDSFYSSIVSTLRSVNDPVFMSMAESYYNHVCCGIEGHDLTERITASKKPVSSAVRL</sequence>
<dbReference type="PANTHER" id="PTHR22928">
    <property type="entry name" value="TELOMERE-ASSOCIATED PROTEIN RIF1"/>
    <property type="match status" value="1"/>
</dbReference>
<feature type="compositionally biased region" description="Low complexity" evidence="7">
    <location>
        <begin position="17"/>
        <end position="37"/>
    </location>
</feature>
<dbReference type="InterPro" id="IPR016024">
    <property type="entry name" value="ARM-type_fold"/>
</dbReference>
<dbReference type="AlphaFoldDB" id="A0AAD7VSI8"/>
<evidence type="ECO:0000256" key="7">
    <source>
        <dbReference type="SAM" id="MobiDB-lite"/>
    </source>
</evidence>
<evidence type="ECO:0000256" key="6">
    <source>
        <dbReference type="ARBA" id="ARBA00023306"/>
    </source>
</evidence>
<keyword evidence="10" id="KW-1185">Reference proteome</keyword>
<evidence type="ECO:0000256" key="5">
    <source>
        <dbReference type="ARBA" id="ARBA00023242"/>
    </source>
</evidence>
<dbReference type="Pfam" id="PF12231">
    <property type="entry name" value="Rif1_N"/>
    <property type="match status" value="1"/>
</dbReference>
<name>A0AAD7VSI8_9ASCO</name>
<feature type="region of interest" description="Disordered" evidence="7">
    <location>
        <begin position="17"/>
        <end position="97"/>
    </location>
</feature>
<dbReference type="GO" id="GO:0005634">
    <property type="term" value="C:nucleus"/>
    <property type="evidence" value="ECO:0007669"/>
    <property type="project" value="UniProtKB-SubCell"/>
</dbReference>
<feature type="compositionally biased region" description="Polar residues" evidence="7">
    <location>
        <begin position="87"/>
        <end position="97"/>
    </location>
</feature>
<dbReference type="GO" id="GO:0000723">
    <property type="term" value="P:telomere maintenance"/>
    <property type="evidence" value="ECO:0007669"/>
    <property type="project" value="TreeGrafter"/>
</dbReference>
<gene>
    <name evidence="9" type="ORF">POJ06DRAFT_196651</name>
</gene>
<dbReference type="RefSeq" id="XP_056043823.1">
    <property type="nucleotide sequence ID" value="XM_056185039.1"/>
</dbReference>
<comment type="caution">
    <text evidence="9">The sequence shown here is derived from an EMBL/GenBank/DDBJ whole genome shotgun (WGS) entry which is preliminary data.</text>
</comment>
<keyword evidence="3" id="KW-0158">Chromosome</keyword>
<evidence type="ECO:0000256" key="4">
    <source>
        <dbReference type="ARBA" id="ARBA00022895"/>
    </source>
</evidence>
<evidence type="ECO:0000313" key="10">
    <source>
        <dbReference type="Proteomes" id="UP001217417"/>
    </source>
</evidence>
<accession>A0AAD7VSI8</accession>
<keyword evidence="4" id="KW-0779">Telomere</keyword>
<keyword evidence="5" id="KW-0539">Nucleus</keyword>
<evidence type="ECO:0000256" key="1">
    <source>
        <dbReference type="ARBA" id="ARBA00004123"/>
    </source>
</evidence>
<feature type="compositionally biased region" description="Polar residues" evidence="7">
    <location>
        <begin position="38"/>
        <end position="48"/>
    </location>
</feature>
<dbReference type="GeneID" id="80880205"/>
<dbReference type="PANTHER" id="PTHR22928:SF3">
    <property type="entry name" value="TELOMERE-ASSOCIATED PROTEIN RIF1"/>
    <property type="match status" value="1"/>
</dbReference>
<evidence type="ECO:0000259" key="8">
    <source>
        <dbReference type="Pfam" id="PF12231"/>
    </source>
</evidence>
<dbReference type="SUPFAM" id="SSF48371">
    <property type="entry name" value="ARM repeat"/>
    <property type="match status" value="1"/>
</dbReference>
<dbReference type="InterPro" id="IPR022031">
    <property type="entry name" value="Rif1_N"/>
</dbReference>
<dbReference type="Proteomes" id="UP001217417">
    <property type="component" value="Unassembled WGS sequence"/>
</dbReference>
<dbReference type="GO" id="GO:0140445">
    <property type="term" value="C:chromosome, telomeric repeat region"/>
    <property type="evidence" value="ECO:0007669"/>
    <property type="project" value="TreeGrafter"/>
</dbReference>
<reference evidence="9" key="1">
    <citation type="submission" date="2023-03" db="EMBL/GenBank/DDBJ databases">
        <title>Near-Complete genome sequence of Lipomyces tetrasporous NRRL Y-64009, an oleaginous yeast capable of growing on lignocellulosic hydrolysates.</title>
        <authorList>
            <consortium name="Lawrence Berkeley National Laboratory"/>
            <person name="Jagtap S.S."/>
            <person name="Liu J.-J."/>
            <person name="Walukiewicz H.E."/>
            <person name="Pangilinan J."/>
            <person name="Lipzen A."/>
            <person name="Ahrendt S."/>
            <person name="Koriabine M."/>
            <person name="Cobaugh K."/>
            <person name="Salamov A."/>
            <person name="Yoshinaga Y."/>
            <person name="Ng V."/>
            <person name="Daum C."/>
            <person name="Grigoriev I.V."/>
            <person name="Slininger P.J."/>
            <person name="Dien B.S."/>
            <person name="Jin Y.-S."/>
            <person name="Rao C.V."/>
        </authorList>
    </citation>
    <scope>NUCLEOTIDE SEQUENCE</scope>
    <source>
        <strain evidence="9">NRRL Y-64009</strain>
    </source>
</reference>
<evidence type="ECO:0000256" key="3">
    <source>
        <dbReference type="ARBA" id="ARBA00022454"/>
    </source>
</evidence>
<evidence type="ECO:0000256" key="2">
    <source>
        <dbReference type="ARBA" id="ARBA00004574"/>
    </source>
</evidence>
<organism evidence="9 10">
    <name type="scientific">Lipomyces tetrasporus</name>
    <dbReference type="NCBI Taxonomy" id="54092"/>
    <lineage>
        <taxon>Eukaryota</taxon>
        <taxon>Fungi</taxon>
        <taxon>Dikarya</taxon>
        <taxon>Ascomycota</taxon>
        <taxon>Saccharomycotina</taxon>
        <taxon>Lipomycetes</taxon>
        <taxon>Lipomycetales</taxon>
        <taxon>Lipomycetaceae</taxon>
        <taxon>Lipomyces</taxon>
    </lineage>
</organism>
<dbReference type="EMBL" id="JARPMG010000005">
    <property type="protein sequence ID" value="KAJ8100373.1"/>
    <property type="molecule type" value="Genomic_DNA"/>
</dbReference>
<feature type="compositionally biased region" description="Polar residues" evidence="7">
    <location>
        <begin position="56"/>
        <end position="75"/>
    </location>
</feature>
<protein>
    <submittedName>
        <fullName evidence="9">Rap1-interacting factor 1 N terminal-domain-containing protein</fullName>
    </submittedName>
</protein>
<keyword evidence="6" id="KW-0131">Cell cycle</keyword>
<evidence type="ECO:0000313" key="9">
    <source>
        <dbReference type="EMBL" id="KAJ8100373.1"/>
    </source>
</evidence>
<proteinExistence type="predicted"/>